<keyword evidence="8" id="KW-0539">Nucleus</keyword>
<proteinExistence type="inferred from homology"/>
<comment type="subcellular location">
    <subcellularLocation>
        <location evidence="2">Cytoplasm</location>
    </subcellularLocation>
    <subcellularLocation>
        <location evidence="1">Nucleus</location>
    </subcellularLocation>
</comment>
<feature type="compositionally biased region" description="Acidic residues" evidence="9">
    <location>
        <begin position="409"/>
        <end position="426"/>
    </location>
</feature>
<dbReference type="InterPro" id="IPR019519">
    <property type="entry name" value="Elp5"/>
</dbReference>
<dbReference type="EMBL" id="CP033150">
    <property type="protein sequence ID" value="AYO42488.1"/>
    <property type="molecule type" value="Genomic_DNA"/>
</dbReference>
<keyword evidence="6" id="KW-0963">Cytoplasm</keyword>
<protein>
    <recommendedName>
        <fullName evidence="5">Elongator complex protein 5</fullName>
    </recommendedName>
</protein>
<sequence>MSWCAASAVLNHGAVAPSSRAGRTRVPTSMQLVLLEHSIAQSSVGLCREMIVRAVERSCPVVVVCVQRQPQLYPSGAGVHVIDYHYRSVHDGMSLTHVERSILAAVDKLAQHTRMTVVLDSLDALVESTQCSDRAAYAFVRRLLSFLPRFSRVVLGYDGDPTASAASLVSSLRCPQLWVGIQPMHDVLSGPPWTHATLSVRVHPAAFVRYIHETYGLAPPASHASLRRAAYEDALLTYPNDDAMPPDTSPDMRFWSVVHHAARRGPWGVLDEPGSTGWWGAPPTRWASLEAGAARTHSEPVMSWDDILQDTDGCLFLETHIYQSTGKQVDEWALCAYDTHHRLRIKALDHYATAPIAPPPPQHTQVPFNLHETPQQRERRDQVPLPFAYQLQDATPRGSTGQSTIFFDPESEDDEDDDDPDDDLDI</sequence>
<keyword evidence="11" id="KW-1185">Reference proteome</keyword>
<dbReference type="GO" id="GO:0005829">
    <property type="term" value="C:cytosol"/>
    <property type="evidence" value="ECO:0007669"/>
    <property type="project" value="TreeGrafter"/>
</dbReference>
<keyword evidence="7" id="KW-0819">tRNA processing</keyword>
<evidence type="ECO:0000256" key="1">
    <source>
        <dbReference type="ARBA" id="ARBA00004123"/>
    </source>
</evidence>
<evidence type="ECO:0000313" key="11">
    <source>
        <dbReference type="Proteomes" id="UP000269793"/>
    </source>
</evidence>
<evidence type="ECO:0000313" key="10">
    <source>
        <dbReference type="EMBL" id="AYO42488.1"/>
    </source>
</evidence>
<dbReference type="GO" id="GO:0002098">
    <property type="term" value="P:tRNA wobble uridine modification"/>
    <property type="evidence" value="ECO:0007669"/>
    <property type="project" value="InterPro"/>
</dbReference>
<dbReference type="Pfam" id="PF10483">
    <property type="entry name" value="Elong_Iki1"/>
    <property type="match status" value="1"/>
</dbReference>
<evidence type="ECO:0000256" key="2">
    <source>
        <dbReference type="ARBA" id="ARBA00004496"/>
    </source>
</evidence>
<dbReference type="PANTHER" id="PTHR15641:SF1">
    <property type="entry name" value="ELONGATOR COMPLEX PROTEIN 5"/>
    <property type="match status" value="1"/>
</dbReference>
<evidence type="ECO:0000256" key="3">
    <source>
        <dbReference type="ARBA" id="ARBA00005043"/>
    </source>
</evidence>
<comment type="similarity">
    <text evidence="4">Belongs to the ELP5 family.</text>
</comment>
<dbReference type="OrthoDB" id="3344786at2759"/>
<comment type="pathway">
    <text evidence="3">tRNA modification; 5-methoxycarbonylmethyl-2-thiouridine-tRNA biosynthesis.</text>
</comment>
<dbReference type="VEuPathDB" id="FungiDB:DNF11_1538"/>
<dbReference type="PANTHER" id="PTHR15641">
    <property type="entry name" value="ELONGATOR COMPLEX PROTEIN 5"/>
    <property type="match status" value="1"/>
</dbReference>
<dbReference type="GO" id="GO:0000049">
    <property type="term" value="F:tRNA binding"/>
    <property type="evidence" value="ECO:0007669"/>
    <property type="project" value="TreeGrafter"/>
</dbReference>
<dbReference type="GO" id="GO:0005634">
    <property type="term" value="C:nucleus"/>
    <property type="evidence" value="ECO:0007669"/>
    <property type="project" value="UniProtKB-SubCell"/>
</dbReference>
<dbReference type="GO" id="GO:0033588">
    <property type="term" value="C:elongator holoenzyme complex"/>
    <property type="evidence" value="ECO:0007669"/>
    <property type="project" value="InterPro"/>
</dbReference>
<dbReference type="AlphaFoldDB" id="A0A3G2S5U7"/>
<evidence type="ECO:0000256" key="5">
    <source>
        <dbReference type="ARBA" id="ARBA00020264"/>
    </source>
</evidence>
<evidence type="ECO:0000256" key="4">
    <source>
        <dbReference type="ARBA" id="ARBA00009567"/>
    </source>
</evidence>
<accession>A0A3G2S5U7</accession>
<evidence type="ECO:0000256" key="8">
    <source>
        <dbReference type="ARBA" id="ARBA00023242"/>
    </source>
</evidence>
<evidence type="ECO:0000256" key="7">
    <source>
        <dbReference type="ARBA" id="ARBA00022694"/>
    </source>
</evidence>
<reference evidence="10 11" key="1">
    <citation type="submission" date="2018-10" db="EMBL/GenBank/DDBJ databases">
        <title>Complete genome sequence of Malassezia restricta CBS 7877.</title>
        <authorList>
            <person name="Morand S.C."/>
            <person name="Bertignac M."/>
            <person name="Iltis A."/>
            <person name="Kolder I."/>
            <person name="Pirovano W."/>
            <person name="Jourdain R."/>
            <person name="Clavaud C."/>
        </authorList>
    </citation>
    <scope>NUCLEOTIDE SEQUENCE [LARGE SCALE GENOMIC DNA]</scope>
    <source>
        <strain evidence="10 11">CBS 7877</strain>
    </source>
</reference>
<evidence type="ECO:0000256" key="9">
    <source>
        <dbReference type="SAM" id="MobiDB-lite"/>
    </source>
</evidence>
<organism evidence="10 11">
    <name type="scientific">Malassezia restricta (strain ATCC 96810 / NBRC 103918 / CBS 7877)</name>
    <name type="common">Seborrheic dermatitis infection agent</name>
    <dbReference type="NCBI Taxonomy" id="425264"/>
    <lineage>
        <taxon>Eukaryota</taxon>
        <taxon>Fungi</taxon>
        <taxon>Dikarya</taxon>
        <taxon>Basidiomycota</taxon>
        <taxon>Ustilaginomycotina</taxon>
        <taxon>Malasseziomycetes</taxon>
        <taxon>Malasseziales</taxon>
        <taxon>Malasseziaceae</taxon>
        <taxon>Malassezia</taxon>
    </lineage>
</organism>
<dbReference type="UniPathway" id="UPA00988"/>
<dbReference type="InterPro" id="IPR027417">
    <property type="entry name" value="P-loop_NTPase"/>
</dbReference>
<name>A0A3G2S5U7_MALR7</name>
<dbReference type="STRING" id="425264.A0A3G2S5U7"/>
<dbReference type="Gene3D" id="3.40.50.300">
    <property type="entry name" value="P-loop containing nucleotide triphosphate hydrolases"/>
    <property type="match status" value="1"/>
</dbReference>
<gene>
    <name evidence="10" type="ORF">DNF11_1538</name>
</gene>
<evidence type="ECO:0000256" key="6">
    <source>
        <dbReference type="ARBA" id="ARBA00022490"/>
    </source>
</evidence>
<feature type="region of interest" description="Disordered" evidence="9">
    <location>
        <begin position="373"/>
        <end position="426"/>
    </location>
</feature>
<dbReference type="Proteomes" id="UP000269793">
    <property type="component" value="Chromosome III"/>
</dbReference>